<evidence type="ECO:0000259" key="2">
    <source>
        <dbReference type="SMART" id="SM00922"/>
    </source>
</evidence>
<dbReference type="InterPro" id="IPR029065">
    <property type="entry name" value="Enolase_C-like"/>
</dbReference>
<dbReference type="SFLD" id="SFLDG00179">
    <property type="entry name" value="mandelate_racemase"/>
    <property type="match status" value="1"/>
</dbReference>
<proteinExistence type="predicted"/>
<dbReference type="PROSITE" id="PS00908">
    <property type="entry name" value="MR_MLE_1"/>
    <property type="match status" value="1"/>
</dbReference>
<accession>A0A6B0YXK2</accession>
<sequence>MVVPSMKIEKITPFLVDRFLLVRVYTDQGLVGNGEAGLWAHHGVVNRAILELSDYFVGKDAARIEHHYQTVSRDAHFMGAALSAALSAIDIALWDIAGQAVGQPVHQLLGGRVRDKIKVFANVGGATVAECAASAQQQVAAGYISLRMSPFLPGFERKTPSQVIGEAVALVAAVRDAVGFNIDLGLEIHRNLRPEESIILARELLHFRILYYEDPLAPESLEPMEYIAKTVPLPMATGERFYNIFQFKDLIDRKIVSLIRPDLSLAGGFTQVKKIAAIAESAFVGIFPHLMGSPVNIAAFCQLDAAIPNYVLMESHPTADAFNDIVDTPVERQGGYFIVSDRPGIGLHIDESKLGAYPYQPKRILGNYHADGSVAL</sequence>
<keyword evidence="1" id="KW-0456">Lyase</keyword>
<feature type="domain" description="Mandelate racemase/muconate lactonizing enzyme C-terminal" evidence="2">
    <location>
        <begin position="128"/>
        <end position="234"/>
    </location>
</feature>
<dbReference type="InterPro" id="IPR036849">
    <property type="entry name" value="Enolase-like_C_sf"/>
</dbReference>
<dbReference type="InterPro" id="IPR018110">
    <property type="entry name" value="Mandel_Rmase/mucon_lact_enz_CS"/>
</dbReference>
<dbReference type="InterPro" id="IPR034593">
    <property type="entry name" value="DgoD-like"/>
</dbReference>
<dbReference type="PANTHER" id="PTHR48080">
    <property type="entry name" value="D-GALACTONATE DEHYDRATASE-RELATED"/>
    <property type="match status" value="1"/>
</dbReference>
<dbReference type="SMART" id="SM00922">
    <property type="entry name" value="MR_MLE"/>
    <property type="match status" value="1"/>
</dbReference>
<dbReference type="InterPro" id="IPR029017">
    <property type="entry name" value="Enolase-like_N"/>
</dbReference>
<dbReference type="Pfam" id="PF13378">
    <property type="entry name" value="MR_MLE_C"/>
    <property type="match status" value="1"/>
</dbReference>
<dbReference type="Gene3D" id="3.30.390.10">
    <property type="entry name" value="Enolase-like, N-terminal domain"/>
    <property type="match status" value="1"/>
</dbReference>
<organism evidence="3">
    <name type="scientific">Caldilineaceae bacterium SB0664_bin_27</name>
    <dbReference type="NCBI Taxonomy" id="2605260"/>
    <lineage>
        <taxon>Bacteria</taxon>
        <taxon>Bacillati</taxon>
        <taxon>Chloroflexota</taxon>
        <taxon>Caldilineae</taxon>
        <taxon>Caldilineales</taxon>
        <taxon>Caldilineaceae</taxon>
    </lineage>
</organism>
<dbReference type="Pfam" id="PF02746">
    <property type="entry name" value="MR_MLE_N"/>
    <property type="match status" value="1"/>
</dbReference>
<dbReference type="PANTHER" id="PTHR48080:SF2">
    <property type="entry name" value="D-GALACTONATE DEHYDRATASE"/>
    <property type="match status" value="1"/>
</dbReference>
<dbReference type="InterPro" id="IPR013342">
    <property type="entry name" value="Mandelate_racemase_C"/>
</dbReference>
<dbReference type="SUPFAM" id="SSF51604">
    <property type="entry name" value="Enolase C-terminal domain-like"/>
    <property type="match status" value="1"/>
</dbReference>
<dbReference type="GO" id="GO:0016829">
    <property type="term" value="F:lyase activity"/>
    <property type="evidence" value="ECO:0007669"/>
    <property type="project" value="UniProtKB-KW"/>
</dbReference>
<dbReference type="InterPro" id="IPR013341">
    <property type="entry name" value="Mandelate_racemase_N_dom"/>
</dbReference>
<protein>
    <submittedName>
        <fullName evidence="3">Mandelate racemase/muconate lactonizing enzyme family protein</fullName>
    </submittedName>
</protein>
<evidence type="ECO:0000256" key="1">
    <source>
        <dbReference type="ARBA" id="ARBA00023239"/>
    </source>
</evidence>
<dbReference type="EMBL" id="VXRG01000174">
    <property type="protein sequence ID" value="MXY95834.1"/>
    <property type="molecule type" value="Genomic_DNA"/>
</dbReference>
<dbReference type="CDD" id="cd03316">
    <property type="entry name" value="MR_like"/>
    <property type="match status" value="1"/>
</dbReference>
<gene>
    <name evidence="3" type="ORF">F4Y42_20535</name>
</gene>
<dbReference type="SUPFAM" id="SSF54826">
    <property type="entry name" value="Enolase N-terminal domain-like"/>
    <property type="match status" value="1"/>
</dbReference>
<evidence type="ECO:0000313" key="3">
    <source>
        <dbReference type="EMBL" id="MXY95834.1"/>
    </source>
</evidence>
<dbReference type="SFLD" id="SFLDS00001">
    <property type="entry name" value="Enolase"/>
    <property type="match status" value="1"/>
</dbReference>
<dbReference type="Gene3D" id="3.20.20.120">
    <property type="entry name" value="Enolase-like C-terminal domain"/>
    <property type="match status" value="1"/>
</dbReference>
<reference evidence="3" key="1">
    <citation type="submission" date="2019-09" db="EMBL/GenBank/DDBJ databases">
        <title>Characterisation of the sponge microbiome using genome-centric metagenomics.</title>
        <authorList>
            <person name="Engelberts J.P."/>
            <person name="Robbins S.J."/>
            <person name="De Goeij J.M."/>
            <person name="Aranda M."/>
            <person name="Bell S.C."/>
            <person name="Webster N.S."/>
        </authorList>
    </citation>
    <scope>NUCLEOTIDE SEQUENCE</scope>
    <source>
        <strain evidence="3">SB0664_bin_27</strain>
    </source>
</reference>
<dbReference type="GO" id="GO:0009063">
    <property type="term" value="P:amino acid catabolic process"/>
    <property type="evidence" value="ECO:0007669"/>
    <property type="project" value="InterPro"/>
</dbReference>
<dbReference type="AlphaFoldDB" id="A0A6B0YXK2"/>
<name>A0A6B0YXK2_9CHLR</name>
<comment type="caution">
    <text evidence="3">The sequence shown here is derived from an EMBL/GenBank/DDBJ whole genome shotgun (WGS) entry which is preliminary data.</text>
</comment>